<dbReference type="EnsemblPlants" id="AET6Gv20603000.9">
    <property type="protein sequence ID" value="AET6Gv20603000.9"/>
    <property type="gene ID" value="AET6Gv20603000"/>
</dbReference>
<evidence type="ECO:0000256" key="1">
    <source>
        <dbReference type="SAM" id="MobiDB-lite"/>
    </source>
</evidence>
<proteinExistence type="predicted"/>
<reference evidence="3" key="1">
    <citation type="journal article" date="2014" name="Science">
        <title>Ancient hybridizations among the ancestral genomes of bread wheat.</title>
        <authorList>
            <consortium name="International Wheat Genome Sequencing Consortium,"/>
            <person name="Marcussen T."/>
            <person name="Sandve S.R."/>
            <person name="Heier L."/>
            <person name="Spannagl M."/>
            <person name="Pfeifer M."/>
            <person name="Jakobsen K.S."/>
            <person name="Wulff B.B."/>
            <person name="Steuernagel B."/>
            <person name="Mayer K.F."/>
            <person name="Olsen O.A."/>
        </authorList>
    </citation>
    <scope>NUCLEOTIDE SEQUENCE [LARGE SCALE GENOMIC DNA]</scope>
    <source>
        <strain evidence="3">cv. AL8/78</strain>
    </source>
</reference>
<feature type="region of interest" description="Disordered" evidence="1">
    <location>
        <begin position="1"/>
        <end position="23"/>
    </location>
</feature>
<dbReference type="Gramene" id="AET6Gv20603000.9">
    <property type="protein sequence ID" value="AET6Gv20603000.9"/>
    <property type="gene ID" value="AET6Gv20603000"/>
</dbReference>
<reference evidence="2" key="5">
    <citation type="journal article" date="2021" name="G3 (Bethesda)">
        <title>Aegilops tauschii genome assembly Aet v5.0 features greater sequence contiguity and improved annotation.</title>
        <authorList>
            <person name="Wang L."/>
            <person name="Zhu T."/>
            <person name="Rodriguez J.C."/>
            <person name="Deal K.R."/>
            <person name="Dubcovsky J."/>
            <person name="McGuire P.E."/>
            <person name="Lux T."/>
            <person name="Spannagl M."/>
            <person name="Mayer K.F.X."/>
            <person name="Baldrich P."/>
            <person name="Meyers B.C."/>
            <person name="Huo N."/>
            <person name="Gu Y.Q."/>
            <person name="Zhou H."/>
            <person name="Devos K.M."/>
            <person name="Bennetzen J.L."/>
            <person name="Unver T."/>
            <person name="Budak H."/>
            <person name="Gulick P.J."/>
            <person name="Galiba G."/>
            <person name="Kalapos B."/>
            <person name="Nelson D.R."/>
            <person name="Li P."/>
            <person name="You F.M."/>
            <person name="Luo M.C."/>
            <person name="Dvorak J."/>
        </authorList>
    </citation>
    <scope>NUCLEOTIDE SEQUENCE [LARGE SCALE GENOMIC DNA]</scope>
    <source>
        <strain evidence="2">cv. AL8/78</strain>
    </source>
</reference>
<reference evidence="3" key="2">
    <citation type="journal article" date="2017" name="Nat. Plants">
        <title>The Aegilops tauschii genome reveals multiple impacts of transposons.</title>
        <authorList>
            <person name="Zhao G."/>
            <person name="Zou C."/>
            <person name="Li K."/>
            <person name="Wang K."/>
            <person name="Li T."/>
            <person name="Gao L."/>
            <person name="Zhang X."/>
            <person name="Wang H."/>
            <person name="Yang Z."/>
            <person name="Liu X."/>
            <person name="Jiang W."/>
            <person name="Mao L."/>
            <person name="Kong X."/>
            <person name="Jiao Y."/>
            <person name="Jia J."/>
        </authorList>
    </citation>
    <scope>NUCLEOTIDE SEQUENCE [LARGE SCALE GENOMIC DNA]</scope>
    <source>
        <strain evidence="3">cv. AL8/78</strain>
    </source>
</reference>
<name>A0A453P4A9_AEGTS</name>
<dbReference type="Proteomes" id="UP000015105">
    <property type="component" value="Chromosome 6D"/>
</dbReference>
<evidence type="ECO:0000313" key="2">
    <source>
        <dbReference type="EnsemblPlants" id="AET6Gv20603000.9"/>
    </source>
</evidence>
<accession>A0A453P4A9</accession>
<dbReference type="AlphaFoldDB" id="A0A453P4A9"/>
<organism evidence="2 3">
    <name type="scientific">Aegilops tauschii subsp. strangulata</name>
    <name type="common">Goatgrass</name>
    <dbReference type="NCBI Taxonomy" id="200361"/>
    <lineage>
        <taxon>Eukaryota</taxon>
        <taxon>Viridiplantae</taxon>
        <taxon>Streptophyta</taxon>
        <taxon>Embryophyta</taxon>
        <taxon>Tracheophyta</taxon>
        <taxon>Spermatophyta</taxon>
        <taxon>Magnoliopsida</taxon>
        <taxon>Liliopsida</taxon>
        <taxon>Poales</taxon>
        <taxon>Poaceae</taxon>
        <taxon>BOP clade</taxon>
        <taxon>Pooideae</taxon>
        <taxon>Triticodae</taxon>
        <taxon>Triticeae</taxon>
        <taxon>Triticinae</taxon>
        <taxon>Aegilops</taxon>
    </lineage>
</organism>
<evidence type="ECO:0000313" key="3">
    <source>
        <dbReference type="Proteomes" id="UP000015105"/>
    </source>
</evidence>
<sequence>VRPGRARPREVHPRYGHPPGPCRARLRRRLRLLSEAPRGMRAHLCFSRQVSGIGTMSLRADRFYVLV</sequence>
<protein>
    <submittedName>
        <fullName evidence="2">Uncharacterized protein</fullName>
    </submittedName>
</protein>
<reference evidence="2" key="3">
    <citation type="journal article" date="2017" name="Nature">
        <title>Genome sequence of the progenitor of the wheat D genome Aegilops tauschii.</title>
        <authorList>
            <person name="Luo M.C."/>
            <person name="Gu Y.Q."/>
            <person name="Puiu D."/>
            <person name="Wang H."/>
            <person name="Twardziok S.O."/>
            <person name="Deal K.R."/>
            <person name="Huo N."/>
            <person name="Zhu T."/>
            <person name="Wang L."/>
            <person name="Wang Y."/>
            <person name="McGuire P.E."/>
            <person name="Liu S."/>
            <person name="Long H."/>
            <person name="Ramasamy R.K."/>
            <person name="Rodriguez J.C."/>
            <person name="Van S.L."/>
            <person name="Yuan L."/>
            <person name="Wang Z."/>
            <person name="Xia Z."/>
            <person name="Xiao L."/>
            <person name="Anderson O.D."/>
            <person name="Ouyang S."/>
            <person name="Liang Y."/>
            <person name="Zimin A.V."/>
            <person name="Pertea G."/>
            <person name="Qi P."/>
            <person name="Bennetzen J.L."/>
            <person name="Dai X."/>
            <person name="Dawson M.W."/>
            <person name="Muller H.G."/>
            <person name="Kugler K."/>
            <person name="Rivarola-Duarte L."/>
            <person name="Spannagl M."/>
            <person name="Mayer K.F.X."/>
            <person name="Lu F.H."/>
            <person name="Bevan M.W."/>
            <person name="Leroy P."/>
            <person name="Li P."/>
            <person name="You F.M."/>
            <person name="Sun Q."/>
            <person name="Liu Z."/>
            <person name="Lyons E."/>
            <person name="Wicker T."/>
            <person name="Salzberg S.L."/>
            <person name="Devos K.M."/>
            <person name="Dvorak J."/>
        </authorList>
    </citation>
    <scope>NUCLEOTIDE SEQUENCE [LARGE SCALE GENOMIC DNA]</scope>
    <source>
        <strain evidence="2">cv. AL8/78</strain>
    </source>
</reference>
<reference evidence="2" key="4">
    <citation type="submission" date="2019-03" db="UniProtKB">
        <authorList>
            <consortium name="EnsemblPlants"/>
        </authorList>
    </citation>
    <scope>IDENTIFICATION</scope>
</reference>
<keyword evidence="3" id="KW-1185">Reference proteome</keyword>